<evidence type="ECO:0000256" key="2">
    <source>
        <dbReference type="ARBA" id="ARBA00001946"/>
    </source>
</evidence>
<dbReference type="Pfam" id="PF00459">
    <property type="entry name" value="Inositol_P"/>
    <property type="match status" value="1"/>
</dbReference>
<dbReference type="PANTHER" id="PTHR20854:SF4">
    <property type="entry name" value="INOSITOL-1-MONOPHOSPHATASE-RELATED"/>
    <property type="match status" value="1"/>
</dbReference>
<dbReference type="EC" id="3.1.3.25" evidence="4"/>
<feature type="binding site" evidence="9">
    <location>
        <position position="207"/>
    </location>
    <ligand>
        <name>Mg(2+)</name>
        <dbReference type="ChEBI" id="CHEBI:18420"/>
        <label>1</label>
        <note>catalytic</note>
    </ligand>
</feature>
<organism evidence="10 11">
    <name type="scientific">Paracoccus liaowanqingii</name>
    <dbReference type="NCBI Taxonomy" id="2560053"/>
    <lineage>
        <taxon>Bacteria</taxon>
        <taxon>Pseudomonadati</taxon>
        <taxon>Pseudomonadota</taxon>
        <taxon>Alphaproteobacteria</taxon>
        <taxon>Rhodobacterales</taxon>
        <taxon>Paracoccaceae</taxon>
        <taxon>Paracoccus</taxon>
    </lineage>
</organism>
<dbReference type="SUPFAM" id="SSF56655">
    <property type="entry name" value="Carbohydrate phosphatase"/>
    <property type="match status" value="1"/>
</dbReference>
<dbReference type="InterPro" id="IPR000760">
    <property type="entry name" value="Inositol_monophosphatase-like"/>
</dbReference>
<accession>A0A4P7HN58</accession>
<dbReference type="PANTHER" id="PTHR20854">
    <property type="entry name" value="INOSITOL MONOPHOSPHATASE"/>
    <property type="match status" value="1"/>
</dbReference>
<proteinExistence type="inferred from homology"/>
<name>A0A4P7HN58_9RHOB</name>
<keyword evidence="8 9" id="KW-0460">Magnesium</keyword>
<sequence length="260" mass="27519">MFDILTPLAHEAGDLALTHFRQLADTAISKKGPLDLVTVADRAVEALITDRLHAAFPEDGILGEEDGLTPGISGRIWVVDPIDGTFNFVRGGRQWAVSIGLWQDGQPVLGIIYAPALGLTLTGGAGHAPLLNGAPLPPLSPYLPDRAAVGVGLGRAIPASERIEMLRFLTEDAGIMFRCCNASTISLIEVALGEVDGHVGYGESAWDVMAAWPVLVALGAVSTLDWASTPLTEKLRFVIGKPELVDACRPLISKHAVPTH</sequence>
<keyword evidence="7" id="KW-0378">Hydrolase</keyword>
<dbReference type="GO" id="GO:0007165">
    <property type="term" value="P:signal transduction"/>
    <property type="evidence" value="ECO:0007669"/>
    <property type="project" value="TreeGrafter"/>
</dbReference>
<reference evidence="11" key="1">
    <citation type="submission" date="2019-03" db="EMBL/GenBank/DDBJ databases">
        <authorList>
            <person name="Li J."/>
        </authorList>
    </citation>
    <scope>NUCLEOTIDE SEQUENCE [LARGE SCALE GENOMIC DNA]</scope>
    <source>
        <strain evidence="11">2251</strain>
    </source>
</reference>
<evidence type="ECO:0000256" key="9">
    <source>
        <dbReference type="PIRSR" id="PIRSR600760-2"/>
    </source>
</evidence>
<dbReference type="EMBL" id="CP038439">
    <property type="protein sequence ID" value="QBX35123.1"/>
    <property type="molecule type" value="Genomic_DNA"/>
</dbReference>
<dbReference type="RefSeq" id="WP_135313406.1">
    <property type="nucleotide sequence ID" value="NZ_CP038439.1"/>
</dbReference>
<evidence type="ECO:0000256" key="4">
    <source>
        <dbReference type="ARBA" id="ARBA00013106"/>
    </source>
</evidence>
<dbReference type="KEGG" id="plia:E4191_10715"/>
<feature type="binding site" evidence="9">
    <location>
        <position position="83"/>
    </location>
    <ligand>
        <name>Mg(2+)</name>
        <dbReference type="ChEBI" id="CHEBI:18420"/>
        <label>1</label>
        <note>catalytic</note>
    </ligand>
</feature>
<feature type="binding site" evidence="9">
    <location>
        <position position="64"/>
    </location>
    <ligand>
        <name>Mg(2+)</name>
        <dbReference type="ChEBI" id="CHEBI:18420"/>
        <label>1</label>
        <note>catalytic</note>
    </ligand>
</feature>
<dbReference type="Gene3D" id="3.40.190.80">
    <property type="match status" value="1"/>
</dbReference>
<evidence type="ECO:0000313" key="10">
    <source>
        <dbReference type="EMBL" id="QBX35123.1"/>
    </source>
</evidence>
<dbReference type="GO" id="GO:0006020">
    <property type="term" value="P:inositol metabolic process"/>
    <property type="evidence" value="ECO:0007669"/>
    <property type="project" value="TreeGrafter"/>
</dbReference>
<dbReference type="GO" id="GO:0008934">
    <property type="term" value="F:inositol monophosphate 1-phosphatase activity"/>
    <property type="evidence" value="ECO:0007669"/>
    <property type="project" value="TreeGrafter"/>
</dbReference>
<evidence type="ECO:0000256" key="7">
    <source>
        <dbReference type="ARBA" id="ARBA00022801"/>
    </source>
</evidence>
<dbReference type="AlphaFoldDB" id="A0A4P7HN58"/>
<dbReference type="InterPro" id="IPR020583">
    <property type="entry name" value="Inositol_monoP_metal-BS"/>
</dbReference>
<evidence type="ECO:0000256" key="3">
    <source>
        <dbReference type="ARBA" id="ARBA00009759"/>
    </source>
</evidence>
<dbReference type="GO" id="GO:0046872">
    <property type="term" value="F:metal ion binding"/>
    <property type="evidence" value="ECO:0007669"/>
    <property type="project" value="UniProtKB-KW"/>
</dbReference>
<evidence type="ECO:0000256" key="6">
    <source>
        <dbReference type="ARBA" id="ARBA00022723"/>
    </source>
</evidence>
<dbReference type="PRINTS" id="PR00377">
    <property type="entry name" value="IMPHPHTASES"/>
</dbReference>
<comment type="similarity">
    <text evidence="3">Belongs to the inositol monophosphatase superfamily.</text>
</comment>
<evidence type="ECO:0000256" key="1">
    <source>
        <dbReference type="ARBA" id="ARBA00001033"/>
    </source>
</evidence>
<comment type="catalytic activity">
    <reaction evidence="1">
        <text>a myo-inositol phosphate + H2O = myo-inositol + phosphate</text>
        <dbReference type="Rhea" id="RHEA:24056"/>
        <dbReference type="ChEBI" id="CHEBI:15377"/>
        <dbReference type="ChEBI" id="CHEBI:17268"/>
        <dbReference type="ChEBI" id="CHEBI:43474"/>
        <dbReference type="ChEBI" id="CHEBI:84139"/>
        <dbReference type="EC" id="3.1.3.25"/>
    </reaction>
</comment>
<protein>
    <recommendedName>
        <fullName evidence="5">Inositol-1-monophosphatase</fullName>
        <ecNumber evidence="4">3.1.3.25</ecNumber>
    </recommendedName>
</protein>
<feature type="binding site" evidence="9">
    <location>
        <position position="80"/>
    </location>
    <ligand>
        <name>Mg(2+)</name>
        <dbReference type="ChEBI" id="CHEBI:18420"/>
        <label>1</label>
        <note>catalytic</note>
    </ligand>
</feature>
<dbReference type="FunFam" id="3.30.540.10:FF:000003">
    <property type="entry name" value="Inositol-1-monophosphatase"/>
    <property type="match status" value="1"/>
</dbReference>
<gene>
    <name evidence="10" type="ORF">E4191_10715</name>
</gene>
<dbReference type="Proteomes" id="UP000296374">
    <property type="component" value="Chromosome"/>
</dbReference>
<evidence type="ECO:0000256" key="8">
    <source>
        <dbReference type="ARBA" id="ARBA00022842"/>
    </source>
</evidence>
<keyword evidence="6 9" id="KW-0479">Metal-binding</keyword>
<dbReference type="PROSITE" id="PS00629">
    <property type="entry name" value="IMP_1"/>
    <property type="match status" value="1"/>
</dbReference>
<comment type="cofactor">
    <cofactor evidence="2 9">
        <name>Mg(2+)</name>
        <dbReference type="ChEBI" id="CHEBI:18420"/>
    </cofactor>
</comment>
<feature type="binding site" evidence="9">
    <location>
        <position position="82"/>
    </location>
    <ligand>
        <name>Mg(2+)</name>
        <dbReference type="ChEBI" id="CHEBI:18420"/>
        <label>1</label>
        <note>catalytic</note>
    </ligand>
</feature>
<evidence type="ECO:0000256" key="5">
    <source>
        <dbReference type="ARBA" id="ARBA00019784"/>
    </source>
</evidence>
<evidence type="ECO:0000313" key="11">
    <source>
        <dbReference type="Proteomes" id="UP000296374"/>
    </source>
</evidence>
<dbReference type="Gene3D" id="3.30.540.10">
    <property type="entry name" value="Fructose-1,6-Bisphosphatase, subunit A, domain 1"/>
    <property type="match status" value="1"/>
</dbReference>